<sequence length="130" mass="15415">MAKSLIISQSSVPLLSVIVKNYKDDRMRTLTLKFERGLELKMDKMNENQMLKFHEFEKRFFYITERITEEKFTLEYDTRFDVSRNYDRLIQIGTSMTKPKVKSTSKSKHKPKPGNKPRPFSPLRHLLLTG</sequence>
<evidence type="ECO:0000256" key="1">
    <source>
        <dbReference type="SAM" id="MobiDB-lite"/>
    </source>
</evidence>
<evidence type="ECO:0000313" key="2">
    <source>
        <dbReference type="Proteomes" id="UP000887565"/>
    </source>
</evidence>
<accession>A0A915KJ02</accession>
<name>A0A915KJ02_ROMCU</name>
<reference evidence="3" key="1">
    <citation type="submission" date="2022-11" db="UniProtKB">
        <authorList>
            <consortium name="WormBaseParasite"/>
        </authorList>
    </citation>
    <scope>IDENTIFICATION</scope>
</reference>
<protein>
    <submittedName>
        <fullName evidence="3">Uncharacterized protein</fullName>
    </submittedName>
</protein>
<feature type="compositionally biased region" description="Basic residues" evidence="1">
    <location>
        <begin position="99"/>
        <end position="115"/>
    </location>
</feature>
<keyword evidence="2" id="KW-1185">Reference proteome</keyword>
<organism evidence="2 3">
    <name type="scientific">Romanomermis culicivorax</name>
    <name type="common">Nematode worm</name>
    <dbReference type="NCBI Taxonomy" id="13658"/>
    <lineage>
        <taxon>Eukaryota</taxon>
        <taxon>Metazoa</taxon>
        <taxon>Ecdysozoa</taxon>
        <taxon>Nematoda</taxon>
        <taxon>Enoplea</taxon>
        <taxon>Dorylaimia</taxon>
        <taxon>Mermithida</taxon>
        <taxon>Mermithoidea</taxon>
        <taxon>Mermithidae</taxon>
        <taxon>Romanomermis</taxon>
    </lineage>
</organism>
<evidence type="ECO:0000313" key="3">
    <source>
        <dbReference type="WBParaSite" id="nRc.2.0.1.t37981-RA"/>
    </source>
</evidence>
<dbReference type="AlphaFoldDB" id="A0A915KJ02"/>
<dbReference type="Proteomes" id="UP000887565">
    <property type="component" value="Unplaced"/>
</dbReference>
<dbReference type="WBParaSite" id="nRc.2.0.1.t37981-RA">
    <property type="protein sequence ID" value="nRc.2.0.1.t37981-RA"/>
    <property type="gene ID" value="nRc.2.0.1.g37981"/>
</dbReference>
<proteinExistence type="predicted"/>
<feature type="region of interest" description="Disordered" evidence="1">
    <location>
        <begin position="94"/>
        <end position="130"/>
    </location>
</feature>